<evidence type="ECO:0000313" key="2">
    <source>
        <dbReference type="EMBL" id="KAL3698212.1"/>
    </source>
</evidence>
<keyword evidence="3" id="KW-1185">Reference proteome</keyword>
<evidence type="ECO:0000313" key="3">
    <source>
        <dbReference type="Proteomes" id="UP001633002"/>
    </source>
</evidence>
<dbReference type="EMBL" id="JBJQOH010000002">
    <property type="protein sequence ID" value="KAL3698212.1"/>
    <property type="molecule type" value="Genomic_DNA"/>
</dbReference>
<dbReference type="AlphaFoldDB" id="A0ABD3I623"/>
<dbReference type="PANTHER" id="PTHR45759">
    <property type="entry name" value="NUCLEOLAR GTP-BINDING PROTEIN 1"/>
    <property type="match status" value="1"/>
</dbReference>
<evidence type="ECO:0000259" key="1">
    <source>
        <dbReference type="Pfam" id="PF17835"/>
    </source>
</evidence>
<organism evidence="2 3">
    <name type="scientific">Riccia sorocarpa</name>
    <dbReference type="NCBI Taxonomy" id="122646"/>
    <lineage>
        <taxon>Eukaryota</taxon>
        <taxon>Viridiplantae</taxon>
        <taxon>Streptophyta</taxon>
        <taxon>Embryophyta</taxon>
        <taxon>Marchantiophyta</taxon>
        <taxon>Marchantiopsida</taxon>
        <taxon>Marchantiidae</taxon>
        <taxon>Marchantiales</taxon>
        <taxon>Ricciaceae</taxon>
        <taxon>Riccia</taxon>
    </lineage>
</organism>
<accession>A0ABD3I623</accession>
<name>A0ABD3I623_9MARC</name>
<dbReference type="InterPro" id="IPR041623">
    <property type="entry name" value="NOG1_N"/>
</dbReference>
<dbReference type="Gene3D" id="1.20.120.1190">
    <property type="match status" value="1"/>
</dbReference>
<reference evidence="2 3" key="1">
    <citation type="submission" date="2024-09" db="EMBL/GenBank/DDBJ databases">
        <title>Chromosome-scale assembly of Riccia sorocarpa.</title>
        <authorList>
            <person name="Paukszto L."/>
        </authorList>
    </citation>
    <scope>NUCLEOTIDE SEQUENCE [LARGE SCALE GENOMIC DNA]</scope>
    <source>
        <strain evidence="2">LP-2024</strain>
        <tissue evidence="2">Aerial parts of the thallus</tissue>
    </source>
</reference>
<comment type="caution">
    <text evidence="2">The sequence shown here is derived from an EMBL/GenBank/DDBJ whole genome shotgun (WGS) entry which is preliminary data.</text>
</comment>
<dbReference type="Pfam" id="PF17835">
    <property type="entry name" value="NOG1_N"/>
    <property type="match status" value="1"/>
</dbReference>
<dbReference type="Proteomes" id="UP001633002">
    <property type="component" value="Unassembled WGS sequence"/>
</dbReference>
<proteinExistence type="predicted"/>
<feature type="domain" description="NOG1 N-terminal helical" evidence="1">
    <location>
        <begin position="8"/>
        <end position="109"/>
    </location>
</feature>
<sequence>MYRLVHQSDGAEAIVNAAKRERNKGAKQLDALMKELTNPLRTYLQKFSQKRHLHAHERALLELTLGDGTYEEVLGRVDLLQKCQGLSIALMEDLEGSTSKAEAEERLEEVVPGFSTPC</sequence>
<gene>
    <name evidence="2" type="ORF">R1sor_012288</name>
</gene>
<protein>
    <recommendedName>
        <fullName evidence="1">NOG1 N-terminal helical domain-containing protein</fullName>
    </recommendedName>
</protein>